<dbReference type="InterPro" id="IPR027417">
    <property type="entry name" value="P-loop_NTPase"/>
</dbReference>
<organism evidence="7">
    <name type="scientific">marine metagenome</name>
    <dbReference type="NCBI Taxonomy" id="408172"/>
    <lineage>
        <taxon>unclassified sequences</taxon>
        <taxon>metagenomes</taxon>
        <taxon>ecological metagenomes</taxon>
    </lineage>
</organism>
<dbReference type="InterPro" id="IPR036627">
    <property type="entry name" value="CobW-likC_sf"/>
</dbReference>
<accession>A0A381X8V4</accession>
<dbReference type="Pfam" id="PF07683">
    <property type="entry name" value="CobW_C"/>
    <property type="match status" value="1"/>
</dbReference>
<keyword evidence="3" id="KW-0143">Chaperone</keyword>
<dbReference type="InterPro" id="IPR051316">
    <property type="entry name" value="Zinc-reg_GTPase_activator"/>
</dbReference>
<dbReference type="SUPFAM" id="SSF52540">
    <property type="entry name" value="P-loop containing nucleoside triphosphate hydrolases"/>
    <property type="match status" value="1"/>
</dbReference>
<dbReference type="AlphaFoldDB" id="A0A381X8V4"/>
<comment type="catalytic activity">
    <reaction evidence="5">
        <text>GTP + H2O = GDP + phosphate + H(+)</text>
        <dbReference type="Rhea" id="RHEA:19669"/>
        <dbReference type="ChEBI" id="CHEBI:15377"/>
        <dbReference type="ChEBI" id="CHEBI:15378"/>
        <dbReference type="ChEBI" id="CHEBI:37565"/>
        <dbReference type="ChEBI" id="CHEBI:43474"/>
        <dbReference type="ChEBI" id="CHEBI:58189"/>
    </reaction>
    <physiologicalReaction direction="left-to-right" evidence="5">
        <dbReference type="Rhea" id="RHEA:19670"/>
    </physiologicalReaction>
</comment>
<dbReference type="GO" id="GO:0005737">
    <property type="term" value="C:cytoplasm"/>
    <property type="evidence" value="ECO:0007669"/>
    <property type="project" value="TreeGrafter"/>
</dbReference>
<gene>
    <name evidence="7" type="ORF">METZ01_LOCUS113527</name>
</gene>
<dbReference type="SUPFAM" id="SSF90002">
    <property type="entry name" value="Hypothetical protein YjiA, C-terminal domain"/>
    <property type="match status" value="1"/>
</dbReference>
<dbReference type="GO" id="GO:0000166">
    <property type="term" value="F:nucleotide binding"/>
    <property type="evidence" value="ECO:0007669"/>
    <property type="project" value="UniProtKB-KW"/>
</dbReference>
<evidence type="ECO:0000256" key="3">
    <source>
        <dbReference type="ARBA" id="ARBA00023186"/>
    </source>
</evidence>
<feature type="domain" description="CobW C-terminal" evidence="6">
    <location>
        <begin position="227"/>
        <end position="320"/>
    </location>
</feature>
<dbReference type="InterPro" id="IPR003495">
    <property type="entry name" value="CobW/HypB/UreG_nucleotide-bd"/>
</dbReference>
<dbReference type="SMART" id="SM00833">
    <property type="entry name" value="CobW_C"/>
    <property type="match status" value="1"/>
</dbReference>
<dbReference type="PANTHER" id="PTHR13748">
    <property type="entry name" value="COBW-RELATED"/>
    <property type="match status" value="1"/>
</dbReference>
<dbReference type="PANTHER" id="PTHR13748:SF62">
    <property type="entry name" value="COBW DOMAIN-CONTAINING PROTEIN"/>
    <property type="match status" value="1"/>
</dbReference>
<sequence>MSNDLKNKFLPVTLLSGFLGSGKTTLLNYILKQNHGKRIAVIENEFGEIGVDSEFVIGADEDIFEMNNGCICCSIRGDLIETLNRLLEKQQTFDSIIIESTGLASSGPLAQAFLVEDDISKSLVLDGIITLVDSKHIWNNLNEQEVTWEQIAFANVILLNKVDLVSKNELRDLEKKVRQINPTAKIFHTSHAKIELDQILNIGGFNLKNVLDEKTFIPHHHESEQGISSVSLNFPGFIDPNRLNHWLQMLFLTEGMNIFRGKGILNVKNSTNRYIFQSVYMMFEGRFDRAWGNDTPENKMVFIGQDLDASRLEKSLKNSMQ</sequence>
<evidence type="ECO:0000256" key="1">
    <source>
        <dbReference type="ARBA" id="ARBA00022741"/>
    </source>
</evidence>
<dbReference type="CDD" id="cd03112">
    <property type="entry name" value="CobW-like"/>
    <property type="match status" value="1"/>
</dbReference>
<keyword evidence="1" id="KW-0547">Nucleotide-binding</keyword>
<evidence type="ECO:0000256" key="5">
    <source>
        <dbReference type="ARBA" id="ARBA00049117"/>
    </source>
</evidence>
<name>A0A381X8V4_9ZZZZ</name>
<proteinExistence type="inferred from homology"/>
<dbReference type="EMBL" id="UINC01014175">
    <property type="protein sequence ID" value="SVA60673.1"/>
    <property type="molecule type" value="Genomic_DNA"/>
</dbReference>
<evidence type="ECO:0000256" key="2">
    <source>
        <dbReference type="ARBA" id="ARBA00022801"/>
    </source>
</evidence>
<dbReference type="Gene3D" id="3.40.50.300">
    <property type="entry name" value="P-loop containing nucleotide triphosphate hydrolases"/>
    <property type="match status" value="1"/>
</dbReference>
<keyword evidence="2" id="KW-0378">Hydrolase</keyword>
<dbReference type="GO" id="GO:0016787">
    <property type="term" value="F:hydrolase activity"/>
    <property type="evidence" value="ECO:0007669"/>
    <property type="project" value="UniProtKB-KW"/>
</dbReference>
<protein>
    <recommendedName>
        <fullName evidence="6">CobW C-terminal domain-containing protein</fullName>
    </recommendedName>
</protein>
<dbReference type="InterPro" id="IPR011629">
    <property type="entry name" value="CobW-like_C"/>
</dbReference>
<evidence type="ECO:0000256" key="4">
    <source>
        <dbReference type="ARBA" id="ARBA00034320"/>
    </source>
</evidence>
<reference evidence="7" key="1">
    <citation type="submission" date="2018-05" db="EMBL/GenBank/DDBJ databases">
        <authorList>
            <person name="Lanie J.A."/>
            <person name="Ng W.-L."/>
            <person name="Kazmierczak K.M."/>
            <person name="Andrzejewski T.M."/>
            <person name="Davidsen T.M."/>
            <person name="Wayne K.J."/>
            <person name="Tettelin H."/>
            <person name="Glass J.I."/>
            <person name="Rusch D."/>
            <person name="Podicherti R."/>
            <person name="Tsui H.-C.T."/>
            <person name="Winkler M.E."/>
        </authorList>
    </citation>
    <scope>NUCLEOTIDE SEQUENCE</scope>
</reference>
<evidence type="ECO:0000313" key="7">
    <source>
        <dbReference type="EMBL" id="SVA60673.1"/>
    </source>
</evidence>
<evidence type="ECO:0000259" key="6">
    <source>
        <dbReference type="SMART" id="SM00833"/>
    </source>
</evidence>
<comment type="similarity">
    <text evidence="4">Belongs to the SIMIBI class G3E GTPase family. ZNG1 subfamily.</text>
</comment>
<dbReference type="Gene3D" id="3.30.1220.10">
    <property type="entry name" value="CobW-like, C-terminal domain"/>
    <property type="match status" value="1"/>
</dbReference>
<dbReference type="Pfam" id="PF02492">
    <property type="entry name" value="cobW"/>
    <property type="match status" value="1"/>
</dbReference>